<dbReference type="OrthoDB" id="2015447at2759"/>
<sequence length="102" mass="11428">MAISNLALEKLIREIESQAAVAEQQIGLCRTQISSKQREIRLLGLTLDELSLVSQKTPIYEGVGKMFVLAPSTQLSKKLESELQILRQDIEDQFITGLPNIF</sequence>
<comment type="caution">
    <text evidence="3">The sequence shown here is derived from an EMBL/GenBank/DDBJ whole genome shotgun (WGS) entry which is preliminary data.</text>
</comment>
<organism evidence="3 4">
    <name type="scientific">Parascedosporium putredinis</name>
    <dbReference type="NCBI Taxonomy" id="1442378"/>
    <lineage>
        <taxon>Eukaryota</taxon>
        <taxon>Fungi</taxon>
        <taxon>Dikarya</taxon>
        <taxon>Ascomycota</taxon>
        <taxon>Pezizomycotina</taxon>
        <taxon>Sordariomycetes</taxon>
        <taxon>Hypocreomycetidae</taxon>
        <taxon>Microascales</taxon>
        <taxon>Microascaceae</taxon>
        <taxon>Parascedosporium</taxon>
    </lineage>
</organism>
<evidence type="ECO:0000313" key="3">
    <source>
        <dbReference type="EMBL" id="CAI4213666.1"/>
    </source>
</evidence>
<evidence type="ECO:0000313" key="4">
    <source>
        <dbReference type="Proteomes" id="UP000838763"/>
    </source>
</evidence>
<dbReference type="PANTHER" id="PTHR20903:SF0">
    <property type="entry name" value="PREFOLDIN SUBUNIT 1"/>
    <property type="match status" value="1"/>
</dbReference>
<comment type="similarity">
    <text evidence="1">Belongs to the prefoldin subunit beta family.</text>
</comment>
<dbReference type="Proteomes" id="UP000838763">
    <property type="component" value="Unassembled WGS sequence"/>
</dbReference>
<dbReference type="GO" id="GO:0044183">
    <property type="term" value="F:protein folding chaperone"/>
    <property type="evidence" value="ECO:0007669"/>
    <property type="project" value="TreeGrafter"/>
</dbReference>
<dbReference type="GO" id="GO:0051082">
    <property type="term" value="F:unfolded protein binding"/>
    <property type="evidence" value="ECO:0007669"/>
    <property type="project" value="InterPro"/>
</dbReference>
<evidence type="ECO:0000256" key="2">
    <source>
        <dbReference type="ARBA" id="ARBA00023186"/>
    </source>
</evidence>
<evidence type="ECO:0000256" key="1">
    <source>
        <dbReference type="ARBA" id="ARBA00008045"/>
    </source>
</evidence>
<dbReference type="EMBL" id="CALLCH030000009">
    <property type="protein sequence ID" value="CAI4213666.1"/>
    <property type="molecule type" value="Genomic_DNA"/>
</dbReference>
<dbReference type="GO" id="GO:0016272">
    <property type="term" value="C:prefoldin complex"/>
    <property type="evidence" value="ECO:0007669"/>
    <property type="project" value="InterPro"/>
</dbReference>
<evidence type="ECO:0008006" key="5">
    <source>
        <dbReference type="Google" id="ProtNLM"/>
    </source>
</evidence>
<dbReference type="Pfam" id="PF01920">
    <property type="entry name" value="Prefoldin_2"/>
    <property type="match status" value="1"/>
</dbReference>
<dbReference type="SUPFAM" id="SSF46579">
    <property type="entry name" value="Prefoldin"/>
    <property type="match status" value="1"/>
</dbReference>
<dbReference type="InterPro" id="IPR002777">
    <property type="entry name" value="PFD_beta-like"/>
</dbReference>
<protein>
    <recommendedName>
        <fullName evidence="5">Prefoldin subunit 1</fullName>
    </recommendedName>
</protein>
<dbReference type="GO" id="GO:0005737">
    <property type="term" value="C:cytoplasm"/>
    <property type="evidence" value="ECO:0007669"/>
    <property type="project" value="TreeGrafter"/>
</dbReference>
<dbReference type="PANTHER" id="PTHR20903">
    <property type="entry name" value="PREFOLDIN SUBUNIT 1-RELATED"/>
    <property type="match status" value="1"/>
</dbReference>
<gene>
    <name evidence="3" type="ORF">PPNO1_LOCUS3410</name>
</gene>
<accession>A0A9P1H0D9</accession>
<keyword evidence="2" id="KW-0143">Chaperone</keyword>
<proteinExistence type="inferred from homology"/>
<dbReference type="Gene3D" id="1.10.287.370">
    <property type="match status" value="1"/>
</dbReference>
<name>A0A9P1H0D9_9PEZI</name>
<dbReference type="AlphaFoldDB" id="A0A9P1H0D9"/>
<dbReference type="InterPro" id="IPR009053">
    <property type="entry name" value="Prefoldin"/>
</dbReference>
<keyword evidence="4" id="KW-1185">Reference proteome</keyword>
<reference evidence="3" key="1">
    <citation type="submission" date="2022-11" db="EMBL/GenBank/DDBJ databases">
        <authorList>
            <person name="Scott C."/>
            <person name="Bruce N."/>
        </authorList>
    </citation>
    <scope>NUCLEOTIDE SEQUENCE</scope>
</reference>